<evidence type="ECO:0000259" key="6">
    <source>
        <dbReference type="Pfam" id="PF08240"/>
    </source>
</evidence>
<evidence type="ECO:0000256" key="4">
    <source>
        <dbReference type="ARBA" id="ARBA00022833"/>
    </source>
</evidence>
<dbReference type="Proteomes" id="UP001081071">
    <property type="component" value="Unassembled WGS sequence"/>
</dbReference>
<keyword evidence="4" id="KW-0862">Zinc</keyword>
<evidence type="ECO:0000256" key="1">
    <source>
        <dbReference type="ARBA" id="ARBA00001947"/>
    </source>
</evidence>
<keyword evidence="3" id="KW-0479">Metal-binding</keyword>
<organism evidence="7 8">
    <name type="scientific">Rhodococcus ruber</name>
    <dbReference type="NCBI Taxonomy" id="1830"/>
    <lineage>
        <taxon>Bacteria</taxon>
        <taxon>Bacillati</taxon>
        <taxon>Actinomycetota</taxon>
        <taxon>Actinomycetes</taxon>
        <taxon>Mycobacteriales</taxon>
        <taxon>Nocardiaceae</taxon>
        <taxon>Rhodococcus</taxon>
    </lineage>
</organism>
<dbReference type="InterPro" id="IPR011032">
    <property type="entry name" value="GroES-like_sf"/>
</dbReference>
<name>A0ABT4MK03_9NOCA</name>
<dbReference type="InterPro" id="IPR036291">
    <property type="entry name" value="NAD(P)-bd_dom_sf"/>
</dbReference>
<evidence type="ECO:0000256" key="3">
    <source>
        <dbReference type="ARBA" id="ARBA00022723"/>
    </source>
</evidence>
<comment type="caution">
    <text evidence="7">The sequence shown here is derived from an EMBL/GenBank/DDBJ whole genome shotgun (WGS) entry which is preliminary data.</text>
</comment>
<gene>
    <name evidence="7" type="ORF">O4220_21090</name>
</gene>
<dbReference type="Gene3D" id="3.40.50.720">
    <property type="entry name" value="NAD(P)-binding Rossmann-like Domain"/>
    <property type="match status" value="1"/>
</dbReference>
<evidence type="ECO:0000313" key="8">
    <source>
        <dbReference type="Proteomes" id="UP001081071"/>
    </source>
</evidence>
<evidence type="ECO:0000313" key="7">
    <source>
        <dbReference type="EMBL" id="MCZ4521014.1"/>
    </source>
</evidence>
<feature type="domain" description="Alcohol dehydrogenase-like N-terminal" evidence="6">
    <location>
        <begin position="29"/>
        <end position="114"/>
    </location>
</feature>
<accession>A0ABT4MK03</accession>
<keyword evidence="8" id="KW-1185">Reference proteome</keyword>
<comment type="similarity">
    <text evidence="2">Belongs to the zinc-containing alcohol dehydrogenase family.</text>
</comment>
<protein>
    <submittedName>
        <fullName evidence="7">Alcohol dehydrogenase catalytic domain-containing protein</fullName>
    </submittedName>
</protein>
<evidence type="ECO:0000256" key="2">
    <source>
        <dbReference type="ARBA" id="ARBA00008072"/>
    </source>
</evidence>
<sequence>MTTYSTHRAIVRHGSHSTVEVRPTPSPAPGELLIAPESVSLCGTDIQIVRGDRDDPSPIVGHEGAARVVEVGTGVSEFAVGDRVVVNPTHPHDSSFLLGHNVEGLFQQRVVIGASAVSGGLVSLLPPQLSSARATLVEPYAVVRYALSCLARETPETLLIFGDGLIGHLAATLAPSALFPTVEVAMVHRTELGSKWTANHLPSVRNFSTDDEWERHLTGSVAVLVATHRAGTVASIDAALRRLGDRVVAVHPIGGVPAKATSDLLPGVDIAGVRQANTGGPTPPAVTTFTRGSQRVALTGNRGVTNGQLTAAATALTGTDDSIDELLTHRRGIDEGTSLMNTICEQRTRVVDGELVIRLVVDLTSED</sequence>
<proteinExistence type="inferred from homology"/>
<dbReference type="SUPFAM" id="SSF50129">
    <property type="entry name" value="GroES-like"/>
    <property type="match status" value="1"/>
</dbReference>
<evidence type="ECO:0000256" key="5">
    <source>
        <dbReference type="ARBA" id="ARBA00023002"/>
    </source>
</evidence>
<dbReference type="Gene3D" id="3.90.180.10">
    <property type="entry name" value="Medium-chain alcohol dehydrogenases, catalytic domain"/>
    <property type="match status" value="1"/>
</dbReference>
<dbReference type="InterPro" id="IPR013154">
    <property type="entry name" value="ADH-like_N"/>
</dbReference>
<dbReference type="RefSeq" id="WP_269607428.1">
    <property type="nucleotide sequence ID" value="NZ_JAPWIJ010000009.1"/>
</dbReference>
<reference evidence="7" key="1">
    <citation type="submission" date="2022-12" db="EMBL/GenBank/DDBJ databases">
        <authorList>
            <person name="Krivoruchko A.V."/>
            <person name="Elkin A."/>
        </authorList>
    </citation>
    <scope>NUCLEOTIDE SEQUENCE</scope>
    <source>
        <strain evidence="7">IEGM 1391</strain>
    </source>
</reference>
<comment type="cofactor">
    <cofactor evidence="1">
        <name>Zn(2+)</name>
        <dbReference type="ChEBI" id="CHEBI:29105"/>
    </cofactor>
</comment>
<dbReference type="PANTHER" id="PTHR43350">
    <property type="entry name" value="NAD-DEPENDENT ALCOHOL DEHYDROGENASE"/>
    <property type="match status" value="1"/>
</dbReference>
<keyword evidence="5" id="KW-0560">Oxidoreductase</keyword>
<dbReference type="PANTHER" id="PTHR43350:SF19">
    <property type="entry name" value="D-GULOSIDE 3-DEHYDROGENASE"/>
    <property type="match status" value="1"/>
</dbReference>
<dbReference type="EMBL" id="JAPWIJ010000009">
    <property type="protein sequence ID" value="MCZ4521014.1"/>
    <property type="molecule type" value="Genomic_DNA"/>
</dbReference>
<dbReference type="SUPFAM" id="SSF51735">
    <property type="entry name" value="NAD(P)-binding Rossmann-fold domains"/>
    <property type="match status" value="1"/>
</dbReference>
<dbReference type="Pfam" id="PF08240">
    <property type="entry name" value="ADH_N"/>
    <property type="match status" value="1"/>
</dbReference>